<dbReference type="AlphaFoldDB" id="F1ZAL2"/>
<organism evidence="2 3">
    <name type="scientific">Novosphingobium nitrogenifigens DSM 19370</name>
    <dbReference type="NCBI Taxonomy" id="983920"/>
    <lineage>
        <taxon>Bacteria</taxon>
        <taxon>Pseudomonadati</taxon>
        <taxon>Pseudomonadota</taxon>
        <taxon>Alphaproteobacteria</taxon>
        <taxon>Sphingomonadales</taxon>
        <taxon>Sphingomonadaceae</taxon>
        <taxon>Novosphingobium</taxon>
    </lineage>
</organism>
<dbReference type="SUPFAM" id="SSF55729">
    <property type="entry name" value="Acyl-CoA N-acyltransferases (Nat)"/>
    <property type="match status" value="1"/>
</dbReference>
<dbReference type="Gene3D" id="3.40.630.30">
    <property type="match status" value="1"/>
</dbReference>
<evidence type="ECO:0000313" key="2">
    <source>
        <dbReference type="EMBL" id="EGD58351.1"/>
    </source>
</evidence>
<accession>F1ZAL2</accession>
<dbReference type="PANTHER" id="PTHR43610">
    <property type="entry name" value="BLL6696 PROTEIN"/>
    <property type="match status" value="1"/>
</dbReference>
<dbReference type="HOGENOM" id="CLU_013985_1_0_5"/>
<gene>
    <name evidence="2" type="ORF">Y88_0405</name>
</gene>
<dbReference type="InterPro" id="IPR016181">
    <property type="entry name" value="Acyl_CoA_acyltransferase"/>
</dbReference>
<comment type="caution">
    <text evidence="2">The sequence shown here is derived from an EMBL/GenBank/DDBJ whole genome shotgun (WGS) entry which is preliminary data.</text>
</comment>
<dbReference type="PANTHER" id="PTHR43610:SF1">
    <property type="entry name" value="N-ACETYLTRANSFERASE DOMAIN-CONTAINING PROTEIN"/>
    <property type="match status" value="1"/>
</dbReference>
<dbReference type="OrthoDB" id="5295305at2"/>
<protein>
    <submittedName>
        <fullName evidence="2">GCN5-related N-acetyltransferase</fullName>
    </submittedName>
</protein>
<dbReference type="GO" id="GO:0016747">
    <property type="term" value="F:acyltransferase activity, transferring groups other than amino-acyl groups"/>
    <property type="evidence" value="ECO:0007669"/>
    <property type="project" value="InterPro"/>
</dbReference>
<dbReference type="eggNOG" id="COG1670">
    <property type="taxonomic scope" value="Bacteria"/>
</dbReference>
<name>F1ZAL2_9SPHN</name>
<sequence>MSDTELYVPLAEGDLELVLLTEAHREGLRAACAQDSDVWTVYPTCWIGEHFDLQFDKLLTAAPHRRAYAICRGGEVVGMTAWIDQGQPGWSIEIGNSFIAPSLRGTGFNRRVKQLMIDHAFACGLERVGFKVDMLNERSRAAVAKLGAVEEGVLRHERKTWTGRVRDTVSFSILSGEWKAAQGA</sequence>
<dbReference type="InParanoid" id="F1ZAL2"/>
<dbReference type="InterPro" id="IPR000182">
    <property type="entry name" value="GNAT_dom"/>
</dbReference>
<feature type="domain" description="N-acetyltransferase" evidence="1">
    <location>
        <begin position="15"/>
        <end position="172"/>
    </location>
</feature>
<dbReference type="STRING" id="983920.Y88_0405"/>
<dbReference type="Pfam" id="PF13302">
    <property type="entry name" value="Acetyltransf_3"/>
    <property type="match status" value="1"/>
</dbReference>
<evidence type="ECO:0000259" key="1">
    <source>
        <dbReference type="PROSITE" id="PS51186"/>
    </source>
</evidence>
<evidence type="ECO:0000313" key="3">
    <source>
        <dbReference type="Proteomes" id="UP000004728"/>
    </source>
</evidence>
<dbReference type="RefSeq" id="WP_008066949.1">
    <property type="nucleotide sequence ID" value="NZ_AQWK01000011.1"/>
</dbReference>
<reference evidence="2 3" key="1">
    <citation type="journal article" date="2012" name="J. Bacteriol.">
        <title>Draft Genome Sequence of Novosphingobium nitrogenifigens Y88T.</title>
        <authorList>
            <person name="Strabala T.J."/>
            <person name="Macdonald L."/>
            <person name="Liu V."/>
            <person name="Smit A.M."/>
        </authorList>
    </citation>
    <scope>NUCLEOTIDE SEQUENCE [LARGE SCALE GENOMIC DNA]</scope>
    <source>
        <strain evidence="2 3">DSM 19370</strain>
    </source>
</reference>
<keyword evidence="2" id="KW-0808">Transferase</keyword>
<dbReference type="Proteomes" id="UP000004728">
    <property type="component" value="Unassembled WGS sequence"/>
</dbReference>
<keyword evidence="3" id="KW-1185">Reference proteome</keyword>
<dbReference type="CDD" id="cd04301">
    <property type="entry name" value="NAT_SF"/>
    <property type="match status" value="1"/>
</dbReference>
<dbReference type="EMBL" id="AEWJ01000043">
    <property type="protein sequence ID" value="EGD58351.1"/>
    <property type="molecule type" value="Genomic_DNA"/>
</dbReference>
<dbReference type="PROSITE" id="PS51186">
    <property type="entry name" value="GNAT"/>
    <property type="match status" value="1"/>
</dbReference>
<proteinExistence type="predicted"/>